<organism evidence="2 3">
    <name type="scientific">Phyllobacterium bourgognense</name>
    <dbReference type="NCBI Taxonomy" id="314236"/>
    <lineage>
        <taxon>Bacteria</taxon>
        <taxon>Pseudomonadati</taxon>
        <taxon>Pseudomonadota</taxon>
        <taxon>Alphaproteobacteria</taxon>
        <taxon>Hyphomicrobiales</taxon>
        <taxon>Phyllobacteriaceae</taxon>
        <taxon>Phyllobacterium</taxon>
    </lineage>
</organism>
<keyword evidence="1" id="KW-0812">Transmembrane</keyword>
<reference evidence="2 3" key="1">
    <citation type="submission" date="2018-07" db="EMBL/GenBank/DDBJ databases">
        <title>Genomic Encyclopedia of Type Strains, Phase III (KMG-III): the genomes of soil and plant-associated and newly described type strains.</title>
        <authorList>
            <person name="Whitman W."/>
        </authorList>
    </citation>
    <scope>NUCLEOTIDE SEQUENCE [LARGE SCALE GENOMIC DNA]</scope>
    <source>
        <strain evidence="2 3">31-25a</strain>
    </source>
</reference>
<evidence type="ECO:0000256" key="1">
    <source>
        <dbReference type="SAM" id="Phobius"/>
    </source>
</evidence>
<dbReference type="EMBL" id="QPJM01000043">
    <property type="protein sequence ID" value="RCW77597.1"/>
    <property type="molecule type" value="Genomic_DNA"/>
</dbReference>
<comment type="caution">
    <text evidence="2">The sequence shown here is derived from an EMBL/GenBank/DDBJ whole genome shotgun (WGS) entry which is preliminary data.</text>
</comment>
<protein>
    <submittedName>
        <fullName evidence="2">Uncharacterized protein</fullName>
    </submittedName>
</protein>
<evidence type="ECO:0000313" key="3">
    <source>
        <dbReference type="Proteomes" id="UP000253324"/>
    </source>
</evidence>
<proteinExistence type="predicted"/>
<keyword evidence="3" id="KW-1185">Reference proteome</keyword>
<keyword evidence="1" id="KW-0472">Membrane</keyword>
<feature type="transmembrane region" description="Helical" evidence="1">
    <location>
        <begin position="35"/>
        <end position="65"/>
    </location>
</feature>
<dbReference type="Proteomes" id="UP000253324">
    <property type="component" value="Unassembled WGS sequence"/>
</dbReference>
<keyword evidence="1" id="KW-1133">Transmembrane helix</keyword>
<dbReference type="AlphaFoldDB" id="A0A368YFF8"/>
<accession>A0A368YFF8</accession>
<gene>
    <name evidence="2" type="ORF">C7476_1436</name>
</gene>
<sequence>MNNGQQWGGDQKGAITFENWLSQCVKARGRRMPVIIQVITGTCVLCSVLYVLVDTLSVVLVPCMMLRVMHDMMMMVDAVVPVMNRFSSACTRGKYRCGDGERYGKAES</sequence>
<name>A0A368YFF8_9HYPH</name>
<evidence type="ECO:0000313" key="2">
    <source>
        <dbReference type="EMBL" id="RCW77597.1"/>
    </source>
</evidence>